<evidence type="ECO:0000256" key="19">
    <source>
        <dbReference type="ARBA" id="ARBA00023026"/>
    </source>
</evidence>
<keyword evidence="16 24" id="KW-1133">Transmembrane helix</keyword>
<keyword evidence="24" id="KW-0472">Membrane</keyword>
<evidence type="ECO:0000256" key="21">
    <source>
        <dbReference type="ARBA" id="ARBA00040454"/>
    </source>
</evidence>
<keyword evidence="6" id="KW-1003">Cell membrane</keyword>
<evidence type="ECO:0000259" key="25">
    <source>
        <dbReference type="PROSITE" id="PS50109"/>
    </source>
</evidence>
<evidence type="ECO:0000256" key="5">
    <source>
        <dbReference type="ARBA" id="ARBA00012438"/>
    </source>
</evidence>
<dbReference type="PROSITE" id="PS50109">
    <property type="entry name" value="HIS_KIN"/>
    <property type="match status" value="1"/>
</dbReference>
<evidence type="ECO:0000256" key="24">
    <source>
        <dbReference type="SAM" id="Phobius"/>
    </source>
</evidence>
<dbReference type="InterPro" id="IPR005467">
    <property type="entry name" value="His_kinase_dom"/>
</dbReference>
<dbReference type="EC" id="2.7.13.3" evidence="5"/>
<evidence type="ECO:0000256" key="10">
    <source>
        <dbReference type="ARBA" id="ARBA00022741"/>
    </source>
</evidence>
<evidence type="ECO:0000256" key="18">
    <source>
        <dbReference type="ARBA" id="ARBA00023016"/>
    </source>
</evidence>
<gene>
    <name evidence="27" type="ORF">KDL28_16140</name>
</gene>
<dbReference type="InterPro" id="IPR036890">
    <property type="entry name" value="HATPase_C_sf"/>
</dbReference>
<dbReference type="InterPro" id="IPR050980">
    <property type="entry name" value="2C_sensor_his_kinase"/>
</dbReference>
<evidence type="ECO:0000256" key="14">
    <source>
        <dbReference type="ARBA" id="ARBA00022842"/>
    </source>
</evidence>
<keyword evidence="11 27" id="KW-0418">Kinase</keyword>
<dbReference type="Pfam" id="PF00672">
    <property type="entry name" value="HAMP"/>
    <property type="match status" value="1"/>
</dbReference>
<comment type="catalytic activity">
    <reaction evidence="1">
        <text>ATP + protein L-histidine = ADP + protein N-phospho-L-histidine.</text>
        <dbReference type="EC" id="2.7.13.3"/>
    </reaction>
</comment>
<keyword evidence="17" id="KW-0902">Two-component regulatory system</keyword>
<keyword evidence="14" id="KW-0460">Magnesium</keyword>
<evidence type="ECO:0000256" key="22">
    <source>
        <dbReference type="ARBA" id="ARBA00041776"/>
    </source>
</evidence>
<dbReference type="PROSITE" id="PS50885">
    <property type="entry name" value="HAMP"/>
    <property type="match status" value="1"/>
</dbReference>
<reference evidence="27" key="1">
    <citation type="submission" date="2021-04" db="EMBL/GenBank/DDBJ databases">
        <title>Pseudonocardia sp. nov., isolated from sandy soil of mangrove forest.</title>
        <authorList>
            <person name="Zan Z."/>
            <person name="Huang R."/>
            <person name="Liu W."/>
        </authorList>
    </citation>
    <scope>NUCLEOTIDE SEQUENCE</scope>
    <source>
        <strain evidence="27">S2-4</strain>
    </source>
</reference>
<dbReference type="PANTHER" id="PTHR44936:SF9">
    <property type="entry name" value="SENSOR PROTEIN CREC"/>
    <property type="match status" value="1"/>
</dbReference>
<dbReference type="InterPro" id="IPR003661">
    <property type="entry name" value="HisK_dim/P_dom"/>
</dbReference>
<comment type="subcellular location">
    <subcellularLocation>
        <location evidence="4">Cell membrane</location>
        <topology evidence="4">Multi-pass membrane protein</topology>
    </subcellularLocation>
</comment>
<feature type="domain" description="Histidine kinase" evidence="25">
    <location>
        <begin position="135"/>
        <end position="361"/>
    </location>
</feature>
<keyword evidence="18" id="KW-0346">Stress response</keyword>
<feature type="domain" description="HAMP" evidence="26">
    <location>
        <begin position="75"/>
        <end position="127"/>
    </location>
</feature>
<dbReference type="RefSeq" id="WP_252439445.1">
    <property type="nucleotide sequence ID" value="NZ_JAGSOV010000035.1"/>
</dbReference>
<feature type="transmembrane region" description="Helical" evidence="24">
    <location>
        <begin position="29"/>
        <end position="48"/>
    </location>
</feature>
<evidence type="ECO:0000256" key="4">
    <source>
        <dbReference type="ARBA" id="ARBA00004651"/>
    </source>
</evidence>
<dbReference type="CDD" id="cd00075">
    <property type="entry name" value="HATPase"/>
    <property type="match status" value="1"/>
</dbReference>
<dbReference type="SMART" id="SM00387">
    <property type="entry name" value="HATPase_c"/>
    <property type="match status" value="1"/>
</dbReference>
<evidence type="ECO:0000256" key="13">
    <source>
        <dbReference type="ARBA" id="ARBA00022840"/>
    </source>
</evidence>
<evidence type="ECO:0000256" key="16">
    <source>
        <dbReference type="ARBA" id="ARBA00022989"/>
    </source>
</evidence>
<organism evidence="27 28">
    <name type="scientific">Pseudonocardia humida</name>
    <dbReference type="NCBI Taxonomy" id="2800819"/>
    <lineage>
        <taxon>Bacteria</taxon>
        <taxon>Bacillati</taxon>
        <taxon>Actinomycetota</taxon>
        <taxon>Actinomycetes</taxon>
        <taxon>Pseudonocardiales</taxon>
        <taxon>Pseudonocardiaceae</taxon>
        <taxon>Pseudonocardia</taxon>
    </lineage>
</organism>
<evidence type="ECO:0000256" key="3">
    <source>
        <dbReference type="ARBA" id="ARBA00001946"/>
    </source>
</evidence>
<keyword evidence="19" id="KW-0843">Virulence</keyword>
<dbReference type="EMBL" id="JAGSOV010000035">
    <property type="protein sequence ID" value="MCO1656588.1"/>
    <property type="molecule type" value="Genomic_DNA"/>
</dbReference>
<comment type="cofactor">
    <cofactor evidence="2">
        <name>Mn(2+)</name>
        <dbReference type="ChEBI" id="CHEBI:29035"/>
    </cofactor>
</comment>
<evidence type="ECO:0000313" key="27">
    <source>
        <dbReference type="EMBL" id="MCO1656588.1"/>
    </source>
</evidence>
<evidence type="ECO:0000256" key="11">
    <source>
        <dbReference type="ARBA" id="ARBA00022777"/>
    </source>
</evidence>
<dbReference type="Gene3D" id="3.30.565.10">
    <property type="entry name" value="Histidine kinase-like ATPase, C-terminal domain"/>
    <property type="match status" value="1"/>
</dbReference>
<keyword evidence="13" id="KW-0067">ATP-binding</keyword>
<dbReference type="InterPro" id="IPR003594">
    <property type="entry name" value="HATPase_dom"/>
</dbReference>
<feature type="region of interest" description="Disordered" evidence="23">
    <location>
        <begin position="333"/>
        <end position="366"/>
    </location>
</feature>
<evidence type="ECO:0000256" key="23">
    <source>
        <dbReference type="SAM" id="MobiDB-lite"/>
    </source>
</evidence>
<dbReference type="SMART" id="SM00304">
    <property type="entry name" value="HAMP"/>
    <property type="match status" value="1"/>
</dbReference>
<evidence type="ECO:0000256" key="15">
    <source>
        <dbReference type="ARBA" id="ARBA00022912"/>
    </source>
</evidence>
<dbReference type="InterPro" id="IPR004358">
    <property type="entry name" value="Sig_transdc_His_kin-like_C"/>
</dbReference>
<evidence type="ECO:0000313" key="28">
    <source>
        <dbReference type="Proteomes" id="UP001165283"/>
    </source>
</evidence>
<evidence type="ECO:0000256" key="12">
    <source>
        <dbReference type="ARBA" id="ARBA00022801"/>
    </source>
</evidence>
<evidence type="ECO:0000256" key="8">
    <source>
        <dbReference type="ARBA" id="ARBA00022679"/>
    </source>
</evidence>
<keyword evidence="12" id="KW-0378">Hydrolase</keyword>
<dbReference type="PRINTS" id="PR00344">
    <property type="entry name" value="BCTRLSENSOR"/>
</dbReference>
<evidence type="ECO:0000256" key="7">
    <source>
        <dbReference type="ARBA" id="ARBA00022553"/>
    </source>
</evidence>
<keyword evidence="10" id="KW-0547">Nucleotide-binding</keyword>
<evidence type="ECO:0000256" key="17">
    <source>
        <dbReference type="ARBA" id="ARBA00023012"/>
    </source>
</evidence>
<dbReference type="CDD" id="cd06225">
    <property type="entry name" value="HAMP"/>
    <property type="match status" value="1"/>
</dbReference>
<evidence type="ECO:0000256" key="1">
    <source>
        <dbReference type="ARBA" id="ARBA00000085"/>
    </source>
</evidence>
<comment type="caution">
    <text evidence="27">The sequence shown here is derived from an EMBL/GenBank/DDBJ whole genome shotgun (WGS) entry which is preliminary data.</text>
</comment>
<comment type="cofactor">
    <cofactor evidence="3">
        <name>Mg(2+)</name>
        <dbReference type="ChEBI" id="CHEBI:18420"/>
    </cofactor>
</comment>
<keyword evidence="20" id="KW-0464">Manganese</keyword>
<proteinExistence type="predicted"/>
<keyword evidence="28" id="KW-1185">Reference proteome</keyword>
<keyword evidence="15" id="KW-0904">Protein phosphatase</keyword>
<sequence length="366" mass="38519">MTAVPTRTTREWLSDLVPRPLDPVRSIKLKISILLLASGGAGLTYLWFEFRWQPPVLTQLVTVAIVLATAQLLAHGMTRPLREMTAAAGAMARGDYTRRVRATSNDEVGQLATAFNRMAADLAAADQQRRELIANVSHELRTPIAALHAVLENVVDGVAQPDPDTLRTALAQTERLGSLVAELLDLSRIEAGALVVEPEVVALAPLLDQAVAEAAVAADVAGRGVGFAVSVHPPDATLVADPARLHQVVVNLLDNAARHAPAGSRVRVGGRIGGGQAVLEVRDDGPGIAVEDRDRVFDRFTRGERAAGGGTGLGLAIARWVVELHGGRIAVVEPGPADRSADRPPGAGPGCRIRVTLPDVPSPPPP</sequence>
<accession>A0ABT1A0S5</accession>
<dbReference type="CDD" id="cd00082">
    <property type="entry name" value="HisKA"/>
    <property type="match status" value="1"/>
</dbReference>
<dbReference type="SUPFAM" id="SSF47384">
    <property type="entry name" value="Homodimeric domain of signal transducing histidine kinase"/>
    <property type="match status" value="1"/>
</dbReference>
<evidence type="ECO:0000256" key="20">
    <source>
        <dbReference type="ARBA" id="ARBA00023211"/>
    </source>
</evidence>
<dbReference type="InterPro" id="IPR003660">
    <property type="entry name" value="HAMP_dom"/>
</dbReference>
<keyword evidence="7" id="KW-0597">Phosphoprotein</keyword>
<keyword evidence="8" id="KW-0808">Transferase</keyword>
<evidence type="ECO:0000256" key="6">
    <source>
        <dbReference type="ARBA" id="ARBA00022475"/>
    </source>
</evidence>
<dbReference type="PANTHER" id="PTHR44936">
    <property type="entry name" value="SENSOR PROTEIN CREC"/>
    <property type="match status" value="1"/>
</dbReference>
<dbReference type="InterPro" id="IPR036097">
    <property type="entry name" value="HisK_dim/P_sf"/>
</dbReference>
<evidence type="ECO:0000259" key="26">
    <source>
        <dbReference type="PROSITE" id="PS50885"/>
    </source>
</evidence>
<dbReference type="Gene3D" id="6.10.340.10">
    <property type="match status" value="1"/>
</dbReference>
<dbReference type="Gene3D" id="1.10.287.130">
    <property type="match status" value="1"/>
</dbReference>
<protein>
    <recommendedName>
        <fullName evidence="21">Signal transduction histidine-protein kinase/phosphatase MprB</fullName>
        <ecNumber evidence="5">2.7.13.3</ecNumber>
    </recommendedName>
    <alternativeName>
        <fullName evidence="22">Mycobacterial persistence regulator B</fullName>
    </alternativeName>
</protein>
<dbReference type="Proteomes" id="UP001165283">
    <property type="component" value="Unassembled WGS sequence"/>
</dbReference>
<dbReference type="SUPFAM" id="SSF55874">
    <property type="entry name" value="ATPase domain of HSP90 chaperone/DNA topoisomerase II/histidine kinase"/>
    <property type="match status" value="1"/>
</dbReference>
<name>A0ABT1A0S5_9PSEU</name>
<dbReference type="Pfam" id="PF00512">
    <property type="entry name" value="HisKA"/>
    <property type="match status" value="1"/>
</dbReference>
<evidence type="ECO:0000256" key="9">
    <source>
        <dbReference type="ARBA" id="ARBA00022692"/>
    </source>
</evidence>
<evidence type="ECO:0000256" key="2">
    <source>
        <dbReference type="ARBA" id="ARBA00001936"/>
    </source>
</evidence>
<dbReference type="GO" id="GO:0016301">
    <property type="term" value="F:kinase activity"/>
    <property type="evidence" value="ECO:0007669"/>
    <property type="project" value="UniProtKB-KW"/>
</dbReference>
<dbReference type="SUPFAM" id="SSF158472">
    <property type="entry name" value="HAMP domain-like"/>
    <property type="match status" value="1"/>
</dbReference>
<dbReference type="SMART" id="SM00388">
    <property type="entry name" value="HisKA"/>
    <property type="match status" value="1"/>
</dbReference>
<keyword evidence="9 24" id="KW-0812">Transmembrane</keyword>
<dbReference type="Pfam" id="PF02518">
    <property type="entry name" value="HATPase_c"/>
    <property type="match status" value="1"/>
</dbReference>